<evidence type="ECO:0000256" key="7">
    <source>
        <dbReference type="SAM" id="MobiDB-lite"/>
    </source>
</evidence>
<feature type="compositionally biased region" description="Polar residues" evidence="7">
    <location>
        <begin position="337"/>
        <end position="349"/>
    </location>
</feature>
<dbReference type="PANTHER" id="PTHR33405">
    <property type="entry name" value="PROTEIN FLX-LIKE 2"/>
    <property type="match status" value="1"/>
</dbReference>
<feature type="coiled-coil region" evidence="6">
    <location>
        <begin position="180"/>
        <end position="217"/>
    </location>
</feature>
<evidence type="ECO:0000256" key="2">
    <source>
        <dbReference type="ARBA" id="ARBA00022473"/>
    </source>
</evidence>
<dbReference type="STRING" id="200361.A0A453BF63"/>
<feature type="coiled-coil region" evidence="6">
    <location>
        <begin position="277"/>
        <end position="311"/>
    </location>
</feature>
<evidence type="ECO:0000313" key="9">
    <source>
        <dbReference type="Proteomes" id="UP000015105"/>
    </source>
</evidence>
<keyword evidence="9" id="KW-1185">Reference proteome</keyword>
<feature type="compositionally biased region" description="Basic and acidic residues" evidence="7">
    <location>
        <begin position="62"/>
        <end position="84"/>
    </location>
</feature>
<dbReference type="AlphaFoldDB" id="A0A453BF63"/>
<organism evidence="8 9">
    <name type="scientific">Aegilops tauschii subsp. strangulata</name>
    <name type="common">Goatgrass</name>
    <dbReference type="NCBI Taxonomy" id="200361"/>
    <lineage>
        <taxon>Eukaryota</taxon>
        <taxon>Viridiplantae</taxon>
        <taxon>Streptophyta</taxon>
        <taxon>Embryophyta</taxon>
        <taxon>Tracheophyta</taxon>
        <taxon>Spermatophyta</taxon>
        <taxon>Magnoliopsida</taxon>
        <taxon>Liliopsida</taxon>
        <taxon>Poales</taxon>
        <taxon>Poaceae</taxon>
        <taxon>BOP clade</taxon>
        <taxon>Pooideae</taxon>
        <taxon>Triticodae</taxon>
        <taxon>Triticeae</taxon>
        <taxon>Triticinae</taxon>
        <taxon>Aegilops</taxon>
    </lineage>
</organism>
<dbReference type="KEGG" id="ats:109744388"/>
<keyword evidence="3" id="KW-0221">Differentiation</keyword>
<dbReference type="GO" id="GO:0009908">
    <property type="term" value="P:flower development"/>
    <property type="evidence" value="ECO:0007669"/>
    <property type="project" value="UniProtKB-KW"/>
</dbReference>
<evidence type="ECO:0008006" key="10">
    <source>
        <dbReference type="Google" id="ProtNLM"/>
    </source>
</evidence>
<feature type="region of interest" description="Disordered" evidence="7">
    <location>
        <begin position="334"/>
        <end position="371"/>
    </location>
</feature>
<dbReference type="GO" id="GO:0030154">
    <property type="term" value="P:cell differentiation"/>
    <property type="evidence" value="ECO:0007669"/>
    <property type="project" value="UniProtKB-KW"/>
</dbReference>
<protein>
    <recommendedName>
        <fullName evidence="10">Protein FLX-like 1</fullName>
    </recommendedName>
</protein>
<accession>A0A453BF63</accession>
<keyword evidence="5" id="KW-0287">Flowering</keyword>
<keyword evidence="2" id="KW-0217">Developmental protein</keyword>
<evidence type="ECO:0000256" key="1">
    <source>
        <dbReference type="ARBA" id="ARBA00005405"/>
    </source>
</evidence>
<reference evidence="8" key="5">
    <citation type="journal article" date="2021" name="G3 (Bethesda)">
        <title>Aegilops tauschii genome assembly Aet v5.0 features greater sequence contiguity and improved annotation.</title>
        <authorList>
            <person name="Wang L."/>
            <person name="Zhu T."/>
            <person name="Rodriguez J.C."/>
            <person name="Deal K.R."/>
            <person name="Dubcovsky J."/>
            <person name="McGuire P.E."/>
            <person name="Lux T."/>
            <person name="Spannagl M."/>
            <person name="Mayer K.F.X."/>
            <person name="Baldrich P."/>
            <person name="Meyers B.C."/>
            <person name="Huo N."/>
            <person name="Gu Y.Q."/>
            <person name="Zhou H."/>
            <person name="Devos K.M."/>
            <person name="Bennetzen J.L."/>
            <person name="Unver T."/>
            <person name="Budak H."/>
            <person name="Gulick P.J."/>
            <person name="Galiba G."/>
            <person name="Kalapos B."/>
            <person name="Nelson D.R."/>
            <person name="Li P."/>
            <person name="You F.M."/>
            <person name="Luo M.C."/>
            <person name="Dvorak J."/>
        </authorList>
    </citation>
    <scope>NUCLEOTIDE SEQUENCE [LARGE SCALE GENOMIC DNA]</scope>
    <source>
        <strain evidence="8">cv. AL8/78</strain>
    </source>
</reference>
<reference evidence="9" key="2">
    <citation type="journal article" date="2017" name="Nat. Plants">
        <title>The Aegilops tauschii genome reveals multiple impacts of transposons.</title>
        <authorList>
            <person name="Zhao G."/>
            <person name="Zou C."/>
            <person name="Li K."/>
            <person name="Wang K."/>
            <person name="Li T."/>
            <person name="Gao L."/>
            <person name="Zhang X."/>
            <person name="Wang H."/>
            <person name="Yang Z."/>
            <person name="Liu X."/>
            <person name="Jiang W."/>
            <person name="Mao L."/>
            <person name="Kong X."/>
            <person name="Jiao Y."/>
            <person name="Jia J."/>
        </authorList>
    </citation>
    <scope>NUCLEOTIDE SEQUENCE [LARGE SCALE GENOMIC DNA]</scope>
    <source>
        <strain evidence="9">cv. AL8/78</strain>
    </source>
</reference>
<reference evidence="8" key="4">
    <citation type="submission" date="2019-03" db="UniProtKB">
        <authorList>
            <consortium name="EnsemblPlants"/>
        </authorList>
    </citation>
    <scope>IDENTIFICATION</scope>
</reference>
<dbReference type="OrthoDB" id="1928946at2759"/>
<comment type="similarity">
    <text evidence="1">Belongs to the FLX family.</text>
</comment>
<dbReference type="InterPro" id="IPR040353">
    <property type="entry name" value="FLX/FLX-like"/>
</dbReference>
<evidence type="ECO:0000256" key="3">
    <source>
        <dbReference type="ARBA" id="ARBA00022782"/>
    </source>
</evidence>
<evidence type="ECO:0000256" key="5">
    <source>
        <dbReference type="ARBA" id="ARBA00023089"/>
    </source>
</evidence>
<proteinExistence type="inferred from homology"/>
<reference evidence="9" key="1">
    <citation type="journal article" date="2014" name="Science">
        <title>Ancient hybridizations among the ancestral genomes of bread wheat.</title>
        <authorList>
            <consortium name="International Wheat Genome Sequencing Consortium,"/>
            <person name="Marcussen T."/>
            <person name="Sandve S.R."/>
            <person name="Heier L."/>
            <person name="Spannagl M."/>
            <person name="Pfeifer M."/>
            <person name="Jakobsen K.S."/>
            <person name="Wulff B.B."/>
            <person name="Steuernagel B."/>
            <person name="Mayer K.F."/>
            <person name="Olsen O.A."/>
        </authorList>
    </citation>
    <scope>NUCLEOTIDE SEQUENCE [LARGE SCALE GENOMIC DNA]</scope>
    <source>
        <strain evidence="9">cv. AL8/78</strain>
    </source>
</reference>
<keyword evidence="4 6" id="KW-0175">Coiled coil</keyword>
<dbReference type="OMA" id="KSHACHE"/>
<dbReference type="PANTHER" id="PTHR33405:SF7">
    <property type="entry name" value="PROTEIN FLX-LIKE 1"/>
    <property type="match status" value="1"/>
</dbReference>
<dbReference type="GeneID" id="109744388"/>
<sequence length="371" mass="40701">MCKIICSSASLQGFNNPSVGFRRLRMAGRHRNPLPSSFSRGAGAGNHPHPPPPHHPHLPPYHLDEFREPPRLPPHHLDDFRDPARLPPGHPDSLREHPPLPRHHFAGHGGGALPPASHMAAALEERIGAEIEEAHALLGQNQRLSATHVALVQEVSAVRHELGHTARAIGAAQQEGDLRIREVYERLMKMEAEFRAVEEMRAELAHVRMDIQQLGAARQELMGQIQGYTQDLARSAVELQQVAAVKAETQELRHETQHLRSSIELEKKGYAESYEQGQEMQKKLVSVASEVEKLRAEVANAEKRSRAAVSAGNQGYAGGYGNPNANYAANPYNAGYSMNQANATDSGSQYGAGAAHSSWGAYDMQRAPGRR</sequence>
<reference evidence="8" key="3">
    <citation type="journal article" date="2017" name="Nature">
        <title>Genome sequence of the progenitor of the wheat D genome Aegilops tauschii.</title>
        <authorList>
            <person name="Luo M.C."/>
            <person name="Gu Y.Q."/>
            <person name="Puiu D."/>
            <person name="Wang H."/>
            <person name="Twardziok S.O."/>
            <person name="Deal K.R."/>
            <person name="Huo N."/>
            <person name="Zhu T."/>
            <person name="Wang L."/>
            <person name="Wang Y."/>
            <person name="McGuire P.E."/>
            <person name="Liu S."/>
            <person name="Long H."/>
            <person name="Ramasamy R.K."/>
            <person name="Rodriguez J.C."/>
            <person name="Van S.L."/>
            <person name="Yuan L."/>
            <person name="Wang Z."/>
            <person name="Xia Z."/>
            <person name="Xiao L."/>
            <person name="Anderson O.D."/>
            <person name="Ouyang S."/>
            <person name="Liang Y."/>
            <person name="Zimin A.V."/>
            <person name="Pertea G."/>
            <person name="Qi P."/>
            <person name="Bennetzen J.L."/>
            <person name="Dai X."/>
            <person name="Dawson M.W."/>
            <person name="Muller H.G."/>
            <person name="Kugler K."/>
            <person name="Rivarola-Duarte L."/>
            <person name="Spannagl M."/>
            <person name="Mayer K.F.X."/>
            <person name="Lu F.H."/>
            <person name="Bevan M.W."/>
            <person name="Leroy P."/>
            <person name="Li P."/>
            <person name="You F.M."/>
            <person name="Sun Q."/>
            <person name="Liu Z."/>
            <person name="Lyons E."/>
            <person name="Wicker T."/>
            <person name="Salzberg S.L."/>
            <person name="Devos K.M."/>
            <person name="Dvorak J."/>
        </authorList>
    </citation>
    <scope>NUCLEOTIDE SEQUENCE [LARGE SCALE GENOMIC DNA]</scope>
    <source>
        <strain evidence="8">cv. AL8/78</strain>
    </source>
</reference>
<feature type="region of interest" description="Disordered" evidence="7">
    <location>
        <begin position="30"/>
        <end position="116"/>
    </location>
</feature>
<dbReference type="EnsemblPlants" id="AET2Gv20484300.2">
    <property type="protein sequence ID" value="AET2Gv20484300.2"/>
    <property type="gene ID" value="AET2Gv20484300"/>
</dbReference>
<evidence type="ECO:0000256" key="6">
    <source>
        <dbReference type="SAM" id="Coils"/>
    </source>
</evidence>
<dbReference type="RefSeq" id="XP_020159090.1">
    <property type="nucleotide sequence ID" value="XM_020303501.4"/>
</dbReference>
<name>A0A453BF63_AEGTS</name>
<dbReference type="Proteomes" id="UP000015105">
    <property type="component" value="Chromosome 2D"/>
</dbReference>
<evidence type="ECO:0000256" key="4">
    <source>
        <dbReference type="ARBA" id="ARBA00023054"/>
    </source>
</evidence>
<dbReference type="Gramene" id="AET2Gv20484300.2">
    <property type="protein sequence ID" value="AET2Gv20484300.2"/>
    <property type="gene ID" value="AET2Gv20484300"/>
</dbReference>
<evidence type="ECO:0000313" key="8">
    <source>
        <dbReference type="EnsemblPlants" id="AET2Gv20484300.2"/>
    </source>
</evidence>